<reference evidence="1 2" key="1">
    <citation type="submission" date="2016-01" db="EMBL/GenBank/DDBJ databases">
        <title>High potential of lignocellulose degradation of a new Verrucomicrobia species.</title>
        <authorList>
            <person name="Wang Y."/>
            <person name="Shi Y."/>
            <person name="Qiu Z."/>
            <person name="Liu S."/>
            <person name="Yang H."/>
        </authorList>
    </citation>
    <scope>NUCLEOTIDE SEQUENCE [LARGE SCALE GENOMIC DNA]</scope>
    <source>
        <strain evidence="1 2">TSB47</strain>
    </source>
</reference>
<accession>A0A178ICV3</accession>
<dbReference type="EMBL" id="LRRQ01000155">
    <property type="protein sequence ID" value="OAM87853.1"/>
    <property type="molecule type" value="Genomic_DNA"/>
</dbReference>
<organism evidence="1 2">
    <name type="scientific">Termitidicoccus mucosus</name>
    <dbReference type="NCBI Taxonomy" id="1184151"/>
    <lineage>
        <taxon>Bacteria</taxon>
        <taxon>Pseudomonadati</taxon>
        <taxon>Verrucomicrobiota</taxon>
        <taxon>Opitutia</taxon>
        <taxon>Opitutales</taxon>
        <taxon>Opitutaceae</taxon>
        <taxon>Termitidicoccus</taxon>
    </lineage>
</organism>
<protein>
    <submittedName>
        <fullName evidence="1">Uncharacterized protein</fullName>
    </submittedName>
</protein>
<proteinExistence type="predicted"/>
<dbReference type="Proteomes" id="UP000078486">
    <property type="component" value="Unassembled WGS sequence"/>
</dbReference>
<sequence length="81" mass="9325">MKPMNDTNFERNSLFNKTELLRGRHGLYATFSRDGLAGARPSNKRVIFIGKWYDIFNRNPRRAPANIVDRATPSEIVSGHY</sequence>
<name>A0A178ICV3_9BACT</name>
<comment type="caution">
    <text evidence="1">The sequence shown here is derived from an EMBL/GenBank/DDBJ whole genome shotgun (WGS) entry which is preliminary data.</text>
</comment>
<gene>
    <name evidence="1" type="ORF">AW736_20155</name>
</gene>
<evidence type="ECO:0000313" key="1">
    <source>
        <dbReference type="EMBL" id="OAM87853.1"/>
    </source>
</evidence>
<keyword evidence="2" id="KW-1185">Reference proteome</keyword>
<dbReference type="AlphaFoldDB" id="A0A178ICV3"/>
<evidence type="ECO:0000313" key="2">
    <source>
        <dbReference type="Proteomes" id="UP000078486"/>
    </source>
</evidence>